<evidence type="ECO:0008006" key="4">
    <source>
        <dbReference type="Google" id="ProtNLM"/>
    </source>
</evidence>
<comment type="caution">
    <text evidence="2">The sequence shown here is derived from an EMBL/GenBank/DDBJ whole genome shotgun (WGS) entry which is preliminary data.</text>
</comment>
<sequence>MTSTYNQDHFMGKKVKCDTALTSRLNILEALYVMTYRSTQCFKCPLGFHIRVRFTENMDMRSFSARFTTHYRRNFGYNPLRVSVKEDDPDDEGVHYHIAIVIDGKINKKKSIQHFLAELKTGNFLHDYKVIPPTSNQHGQNLNSRNERDEYLEWMSYLAKTKTKKPNAQSISCCKRTQRDIADWRSKGKQDLSETQPIKHQHPKSAPEPLQDEQDTPLWMLEALGRITPPAALQALTAGQRRTT</sequence>
<evidence type="ECO:0000256" key="1">
    <source>
        <dbReference type="SAM" id="MobiDB-lite"/>
    </source>
</evidence>
<name>A0A7Y8FBU7_9PSED</name>
<dbReference type="EMBL" id="JACARF010000013">
    <property type="protein sequence ID" value="NWE76028.1"/>
    <property type="molecule type" value="Genomic_DNA"/>
</dbReference>
<dbReference type="RefSeq" id="WP_177113643.1">
    <property type="nucleotide sequence ID" value="NZ_JACARF010000013.1"/>
</dbReference>
<evidence type="ECO:0000313" key="2">
    <source>
        <dbReference type="EMBL" id="NWE76028.1"/>
    </source>
</evidence>
<dbReference type="AlphaFoldDB" id="A0A7Y8FBU7"/>
<organism evidence="2 3">
    <name type="scientific">Pseudomonas yamanorum</name>
    <dbReference type="NCBI Taxonomy" id="515393"/>
    <lineage>
        <taxon>Bacteria</taxon>
        <taxon>Pseudomonadati</taxon>
        <taxon>Pseudomonadota</taxon>
        <taxon>Gammaproteobacteria</taxon>
        <taxon>Pseudomonadales</taxon>
        <taxon>Pseudomonadaceae</taxon>
        <taxon>Pseudomonas</taxon>
    </lineage>
</organism>
<evidence type="ECO:0000313" key="3">
    <source>
        <dbReference type="Proteomes" id="UP000537188"/>
    </source>
</evidence>
<protein>
    <recommendedName>
        <fullName evidence="4">Replication protein</fullName>
    </recommendedName>
</protein>
<gene>
    <name evidence="2" type="ORF">HX828_10705</name>
</gene>
<dbReference type="Proteomes" id="UP000537188">
    <property type="component" value="Unassembled WGS sequence"/>
</dbReference>
<accession>A0A7Y8FBU7</accession>
<proteinExistence type="predicted"/>
<reference evidence="2 3" key="1">
    <citation type="submission" date="2020-04" db="EMBL/GenBank/DDBJ databases">
        <title>Molecular characterization of pseudomonads from Agaricus bisporus reveal novel blotch 2 pathogens in Western Europe.</title>
        <authorList>
            <person name="Taparia T."/>
            <person name="Krijger M."/>
            <person name="Haynes E."/>
            <person name="Elpinstone J.G."/>
            <person name="Noble R."/>
            <person name="Van Der Wolf J."/>
        </authorList>
    </citation>
    <scope>NUCLEOTIDE SEQUENCE [LARGE SCALE GENOMIC DNA]</scope>
    <source>
        <strain evidence="2 3">IPO3781</strain>
    </source>
</reference>
<feature type="region of interest" description="Disordered" evidence="1">
    <location>
        <begin position="186"/>
        <end position="217"/>
    </location>
</feature>